<dbReference type="Pfam" id="PF00447">
    <property type="entry name" value="HSF_DNA-bind"/>
    <property type="match status" value="1"/>
</dbReference>
<dbReference type="PROSITE" id="PS50181">
    <property type="entry name" value="FBOX"/>
    <property type="match status" value="1"/>
</dbReference>
<gene>
    <name evidence="16" type="ORF">UY3_01475</name>
</gene>
<evidence type="ECO:0000256" key="11">
    <source>
        <dbReference type="ARBA" id="ARBA00062469"/>
    </source>
</evidence>
<proteinExistence type="inferred from homology"/>
<dbReference type="SUPFAM" id="SSF81383">
    <property type="entry name" value="F-box domain"/>
    <property type="match status" value="1"/>
</dbReference>
<dbReference type="Pfam" id="PF12937">
    <property type="entry name" value="F-box-like"/>
    <property type="match status" value="1"/>
</dbReference>
<dbReference type="InterPro" id="IPR001810">
    <property type="entry name" value="F-box_dom"/>
</dbReference>
<dbReference type="Proteomes" id="UP000031443">
    <property type="component" value="Unassembled WGS sequence"/>
</dbReference>
<dbReference type="PANTHER" id="PTHR10015">
    <property type="entry name" value="HEAT SHOCK TRANSCRIPTION FACTOR"/>
    <property type="match status" value="1"/>
</dbReference>
<dbReference type="CDD" id="cd22121">
    <property type="entry name" value="F-box_FBXL8"/>
    <property type="match status" value="1"/>
</dbReference>
<dbReference type="Gene3D" id="3.80.10.10">
    <property type="entry name" value="Ribonuclease Inhibitor"/>
    <property type="match status" value="1"/>
</dbReference>
<dbReference type="EMBL" id="KB495293">
    <property type="protein sequence ID" value="EMP41240.1"/>
    <property type="molecule type" value="Genomic_DNA"/>
</dbReference>
<reference evidence="17" key="1">
    <citation type="journal article" date="2013" name="Nat. Genet.">
        <title>The draft genomes of soft-shell turtle and green sea turtle yield insights into the development and evolution of the turtle-specific body plan.</title>
        <authorList>
            <person name="Wang Z."/>
            <person name="Pascual-Anaya J."/>
            <person name="Zadissa A."/>
            <person name="Li W."/>
            <person name="Niimura Y."/>
            <person name="Huang Z."/>
            <person name="Li C."/>
            <person name="White S."/>
            <person name="Xiong Z."/>
            <person name="Fang D."/>
            <person name="Wang B."/>
            <person name="Ming Y."/>
            <person name="Chen Y."/>
            <person name="Zheng Y."/>
            <person name="Kuraku S."/>
            <person name="Pignatelli M."/>
            <person name="Herrero J."/>
            <person name="Beal K."/>
            <person name="Nozawa M."/>
            <person name="Li Q."/>
            <person name="Wang J."/>
            <person name="Zhang H."/>
            <person name="Yu L."/>
            <person name="Shigenobu S."/>
            <person name="Wang J."/>
            <person name="Liu J."/>
            <person name="Flicek P."/>
            <person name="Searle S."/>
            <person name="Wang J."/>
            <person name="Kuratani S."/>
            <person name="Yin Y."/>
            <person name="Aken B."/>
            <person name="Zhang G."/>
            <person name="Irie N."/>
        </authorList>
    </citation>
    <scope>NUCLEOTIDE SEQUENCE [LARGE SCALE GENOMIC DNA]</scope>
</reference>
<dbReference type="GO" id="GO:0000785">
    <property type="term" value="C:chromatin"/>
    <property type="evidence" value="ECO:0007669"/>
    <property type="project" value="UniProtKB-ARBA"/>
</dbReference>
<evidence type="ECO:0000256" key="12">
    <source>
        <dbReference type="ARBA" id="ARBA00070268"/>
    </source>
</evidence>
<dbReference type="GO" id="GO:0003700">
    <property type="term" value="F:DNA-binding transcription factor activity"/>
    <property type="evidence" value="ECO:0007669"/>
    <property type="project" value="InterPro"/>
</dbReference>
<evidence type="ECO:0000256" key="3">
    <source>
        <dbReference type="ARBA" id="ARBA00006403"/>
    </source>
</evidence>
<feature type="domain" description="F-box" evidence="15">
    <location>
        <begin position="9"/>
        <end position="55"/>
    </location>
</feature>
<keyword evidence="8" id="KW-0010">Activator</keyword>
<dbReference type="Pfam" id="PF06546">
    <property type="entry name" value="Vert_HS_TF"/>
    <property type="match status" value="1"/>
</dbReference>
<evidence type="ECO:0000256" key="1">
    <source>
        <dbReference type="ARBA" id="ARBA00003437"/>
    </source>
</evidence>
<comment type="subcellular location">
    <subcellularLocation>
        <location evidence="2">Nucleus</location>
    </subcellularLocation>
</comment>
<dbReference type="InterPro" id="IPR000232">
    <property type="entry name" value="HSF_DNA-bd"/>
</dbReference>
<dbReference type="InterPro" id="IPR036047">
    <property type="entry name" value="F-box-like_dom_sf"/>
</dbReference>
<keyword evidence="5" id="KW-0805">Transcription regulation</keyword>
<dbReference type="PRINTS" id="PR00056">
    <property type="entry name" value="HSFDOMAIN"/>
</dbReference>
<evidence type="ECO:0000259" key="15">
    <source>
        <dbReference type="PROSITE" id="PS50181"/>
    </source>
</evidence>
<keyword evidence="9" id="KW-0804">Transcription</keyword>
<dbReference type="GO" id="GO:0005634">
    <property type="term" value="C:nucleus"/>
    <property type="evidence" value="ECO:0007669"/>
    <property type="project" value="UniProtKB-SubCell"/>
</dbReference>
<protein>
    <recommendedName>
        <fullName evidence="12">F-box/LRR-repeat protein 8</fullName>
    </recommendedName>
    <alternativeName>
        <fullName evidence="13">F-box and leucine-rich repeat protein 8</fullName>
    </alternativeName>
</protein>
<dbReference type="FunFam" id="3.80.10.10:FF:000260">
    <property type="entry name" value="F-box/LRR-repeat protein 8"/>
    <property type="match status" value="1"/>
</dbReference>
<evidence type="ECO:0000256" key="5">
    <source>
        <dbReference type="ARBA" id="ARBA00023015"/>
    </source>
</evidence>
<dbReference type="SUPFAM" id="SSF46785">
    <property type="entry name" value="Winged helix' DNA-binding domain"/>
    <property type="match status" value="1"/>
</dbReference>
<evidence type="ECO:0000256" key="9">
    <source>
        <dbReference type="ARBA" id="ARBA00023163"/>
    </source>
</evidence>
<feature type="non-terminal residue" evidence="16">
    <location>
        <position position="1"/>
    </location>
</feature>
<dbReference type="InterPro" id="IPR036390">
    <property type="entry name" value="WH_DNA-bd_sf"/>
</dbReference>
<sequence>VRKMPAPTSEFWNYVPEEILVRIFYYLSLRDRYTAFQVCKHWAAAVSTSSVWHFTEISCDSENEEGMLQSLHQFLSQIKHLRIVFDQSKEINRKNVTHILDMLARQNCKLQKLCIVCKGENPYFYSGQDILQSIRNICQRENQIDLQHIDFRRMPFTLDDGLVGLIAASSPNLHSLFINNRTLVCNVKPETIQEVLTVCPKLSTLGVYYASLSNDVFAELIKPERGAFTRLDIFCERLDKYIPVISEELWAAVIQKHPQLCVDLEFDHTVPACKIPRILKPNIPVGTLQLNTFTYMVNQVRFVTSSYSRTLNRLVLHTTPSDDLNSSLIDLARKCVNLTEIHCYCVVSQENGTSFHVFDQGQFAKEVLPKYFKHNNMASFVRQLNMYGFRKVVNIEQGGLVKPERDDTEFQHLYFLQGHEHLLEHIKRKVSVVKSEETKMRQEDLSRLLYEVQILRSQQENMECQMQDMKQQNEVLWREVVSLRQNHSQQQKVINKLIQFLFGQLQSNPSGTGIKRKLPLMLDDGSSVPQVSKFSRNLSVDPLHDSYFIQSPSTEPASCLTSPAIAGGPVISDVTEASSPNVMSLQSPPEGNRTEISDPMDGTDLSLEGLQVLLRSQQYNLEPASVLDVFNPNLSVSEWNLTDMEANFSPVRDAYLCLCENNTIDMKQHFLLTELVH</sequence>
<keyword evidence="17" id="KW-1185">Reference proteome</keyword>
<keyword evidence="4" id="KW-0833">Ubl conjugation pathway</keyword>
<dbReference type="FunFam" id="1.10.10.10:FF:000027">
    <property type="entry name" value="Heat shock transcription factor 1"/>
    <property type="match status" value="1"/>
</dbReference>
<evidence type="ECO:0000256" key="2">
    <source>
        <dbReference type="ARBA" id="ARBA00004123"/>
    </source>
</evidence>
<keyword evidence="6 16" id="KW-0346">Stress response</keyword>
<dbReference type="AlphaFoldDB" id="M7BZE7"/>
<evidence type="ECO:0000256" key="7">
    <source>
        <dbReference type="ARBA" id="ARBA00023125"/>
    </source>
</evidence>
<dbReference type="SMART" id="SM00415">
    <property type="entry name" value="HSF"/>
    <property type="match status" value="1"/>
</dbReference>
<keyword evidence="7" id="KW-0238">DNA-binding</keyword>
<evidence type="ECO:0000313" key="16">
    <source>
        <dbReference type="EMBL" id="EMP41240.1"/>
    </source>
</evidence>
<dbReference type="PANTHER" id="PTHR10015:SF213">
    <property type="entry name" value="HEAT SHOCK FACTOR PROTEIN 4"/>
    <property type="match status" value="1"/>
</dbReference>
<evidence type="ECO:0000256" key="10">
    <source>
        <dbReference type="ARBA" id="ARBA00023242"/>
    </source>
</evidence>
<dbReference type="Gene3D" id="1.20.1280.50">
    <property type="match status" value="1"/>
</dbReference>
<evidence type="ECO:0000313" key="17">
    <source>
        <dbReference type="Proteomes" id="UP000031443"/>
    </source>
</evidence>
<evidence type="ECO:0000256" key="13">
    <source>
        <dbReference type="ARBA" id="ARBA00077971"/>
    </source>
</evidence>
<evidence type="ECO:0000256" key="6">
    <source>
        <dbReference type="ARBA" id="ARBA00023016"/>
    </source>
</evidence>
<dbReference type="InterPro" id="IPR032675">
    <property type="entry name" value="LRR_dom_sf"/>
</dbReference>
<keyword evidence="10" id="KW-0539">Nucleus</keyword>
<name>M7BZE7_CHEMY</name>
<dbReference type="eggNOG" id="ENOG502QU59">
    <property type="taxonomic scope" value="Eukaryota"/>
</dbReference>
<dbReference type="GO" id="GO:0001046">
    <property type="term" value="F:core promoter sequence-specific DNA binding"/>
    <property type="evidence" value="ECO:0007669"/>
    <property type="project" value="UniProtKB-ARBA"/>
</dbReference>
<dbReference type="InterPro" id="IPR010542">
    <property type="entry name" value="Vert_HSTF_C"/>
</dbReference>
<accession>M7BZE7</accession>
<evidence type="ECO:0000256" key="8">
    <source>
        <dbReference type="ARBA" id="ARBA00023159"/>
    </source>
</evidence>
<comment type="similarity">
    <text evidence="3 14">Belongs to the HSF family.</text>
</comment>
<evidence type="ECO:0000256" key="4">
    <source>
        <dbReference type="ARBA" id="ARBA00022786"/>
    </source>
</evidence>
<dbReference type="FunFam" id="1.20.1280.50:FF:000005">
    <property type="entry name" value="F-box/LRR-repeat protein 3 isoform X1"/>
    <property type="match status" value="1"/>
</dbReference>
<comment type="function">
    <text evidence="1">Substrate-recognition component of the SCF (SKP1-CUL1-F-box protein)-type E3 ubiquitin ligase complex.</text>
</comment>
<dbReference type="GO" id="GO:0042803">
    <property type="term" value="F:protein homodimerization activity"/>
    <property type="evidence" value="ECO:0007669"/>
    <property type="project" value="UniProtKB-ARBA"/>
</dbReference>
<evidence type="ECO:0000256" key="14">
    <source>
        <dbReference type="RuleBase" id="RU004020"/>
    </source>
</evidence>
<dbReference type="PROSITE" id="PS00434">
    <property type="entry name" value="HSF_DOMAIN"/>
    <property type="match status" value="1"/>
</dbReference>
<dbReference type="STRING" id="8469.M7BZE7"/>
<comment type="subunit">
    <text evidence="11">Directly interacts with SKP1 and CUL1.</text>
</comment>
<organism evidence="16 17">
    <name type="scientific">Chelonia mydas</name>
    <name type="common">Green sea-turtle</name>
    <name type="synonym">Chelonia agassizi</name>
    <dbReference type="NCBI Taxonomy" id="8469"/>
    <lineage>
        <taxon>Eukaryota</taxon>
        <taxon>Metazoa</taxon>
        <taxon>Chordata</taxon>
        <taxon>Craniata</taxon>
        <taxon>Vertebrata</taxon>
        <taxon>Euteleostomi</taxon>
        <taxon>Archelosauria</taxon>
        <taxon>Testudinata</taxon>
        <taxon>Testudines</taxon>
        <taxon>Cryptodira</taxon>
        <taxon>Durocryptodira</taxon>
        <taxon>Americhelydia</taxon>
        <taxon>Chelonioidea</taxon>
        <taxon>Cheloniidae</taxon>
        <taxon>Chelonia</taxon>
    </lineage>
</organism>